<name>A0A344TIL8_9BACT</name>
<proteinExistence type="predicted"/>
<dbReference type="RefSeq" id="WP_114067272.1">
    <property type="nucleotide sequence ID" value="NZ_CP030850.1"/>
</dbReference>
<evidence type="ECO:0000313" key="3">
    <source>
        <dbReference type="Proteomes" id="UP000251993"/>
    </source>
</evidence>
<sequence length="117" mass="13558">MKFLIDAQLPPALKFVFSSRGYEACHTLDLPFKNDTPDQEIVALAEREGYIVITKDKDFYNSFVLKHQPEKLILVRVGNIRIKDLKAIFENNFDKLLHLLNHKDLVIVGIDKIEIHI</sequence>
<protein>
    <recommendedName>
        <fullName evidence="1">DUF5615 domain-containing protein</fullName>
    </recommendedName>
</protein>
<feature type="domain" description="DUF5615" evidence="1">
    <location>
        <begin position="1"/>
        <end position="109"/>
    </location>
</feature>
<dbReference type="SUPFAM" id="SSF88723">
    <property type="entry name" value="PIN domain-like"/>
    <property type="match status" value="1"/>
</dbReference>
<dbReference type="InterPro" id="IPR029060">
    <property type="entry name" value="PIN-like_dom_sf"/>
</dbReference>
<dbReference type="InterPro" id="IPR041049">
    <property type="entry name" value="DUF5615"/>
</dbReference>
<dbReference type="KEGG" id="run:DR864_12355"/>
<organism evidence="2 3">
    <name type="scientific">Runella rosea</name>
    <dbReference type="NCBI Taxonomy" id="2259595"/>
    <lineage>
        <taxon>Bacteria</taxon>
        <taxon>Pseudomonadati</taxon>
        <taxon>Bacteroidota</taxon>
        <taxon>Cytophagia</taxon>
        <taxon>Cytophagales</taxon>
        <taxon>Spirosomataceae</taxon>
        <taxon>Runella</taxon>
    </lineage>
</organism>
<gene>
    <name evidence="2" type="ORF">DR864_12355</name>
</gene>
<evidence type="ECO:0000313" key="2">
    <source>
        <dbReference type="EMBL" id="AXE18489.1"/>
    </source>
</evidence>
<dbReference type="Proteomes" id="UP000251993">
    <property type="component" value="Chromosome"/>
</dbReference>
<accession>A0A344TIL8</accession>
<dbReference type="AlphaFoldDB" id="A0A344TIL8"/>
<dbReference type="Pfam" id="PF18480">
    <property type="entry name" value="DUF5615"/>
    <property type="match status" value="1"/>
</dbReference>
<dbReference type="EMBL" id="CP030850">
    <property type="protein sequence ID" value="AXE18489.1"/>
    <property type="molecule type" value="Genomic_DNA"/>
</dbReference>
<dbReference type="OrthoDB" id="27473at2"/>
<evidence type="ECO:0000259" key="1">
    <source>
        <dbReference type="Pfam" id="PF18480"/>
    </source>
</evidence>
<reference evidence="2 3" key="1">
    <citation type="submission" date="2018-07" db="EMBL/GenBank/DDBJ databases">
        <title>Genome sequencing of Runella.</title>
        <authorList>
            <person name="Baek M.-G."/>
            <person name="Yi H."/>
        </authorList>
    </citation>
    <scope>NUCLEOTIDE SEQUENCE [LARGE SCALE GENOMIC DNA]</scope>
    <source>
        <strain evidence="2 3">HYN0085</strain>
    </source>
</reference>
<keyword evidence="3" id="KW-1185">Reference proteome</keyword>